<accession>A0ABQ9E558</accession>
<dbReference type="Proteomes" id="UP001217089">
    <property type="component" value="Unassembled WGS sequence"/>
</dbReference>
<dbReference type="EMBL" id="JARBDR010000921">
    <property type="protein sequence ID" value="KAJ8299399.1"/>
    <property type="molecule type" value="Genomic_DNA"/>
</dbReference>
<evidence type="ECO:0000313" key="2">
    <source>
        <dbReference type="Proteomes" id="UP001217089"/>
    </source>
</evidence>
<proteinExistence type="predicted"/>
<keyword evidence="2" id="KW-1185">Reference proteome</keyword>
<name>A0ABQ9E558_TEGGR</name>
<gene>
    <name evidence="1" type="ORF">KUTeg_023459</name>
</gene>
<sequence length="63" mass="7456">MFIEILNTYKIISGTFSYGIFEQPKKNPQTNTNTREKKQVMLVLPVLLYNNQVRVETQYYLPV</sequence>
<protein>
    <submittedName>
        <fullName evidence="1">Uncharacterized protein</fullName>
    </submittedName>
</protein>
<organism evidence="1 2">
    <name type="scientific">Tegillarca granosa</name>
    <name type="common">Malaysian cockle</name>
    <name type="synonym">Anadara granosa</name>
    <dbReference type="NCBI Taxonomy" id="220873"/>
    <lineage>
        <taxon>Eukaryota</taxon>
        <taxon>Metazoa</taxon>
        <taxon>Spiralia</taxon>
        <taxon>Lophotrochozoa</taxon>
        <taxon>Mollusca</taxon>
        <taxon>Bivalvia</taxon>
        <taxon>Autobranchia</taxon>
        <taxon>Pteriomorphia</taxon>
        <taxon>Arcoida</taxon>
        <taxon>Arcoidea</taxon>
        <taxon>Arcidae</taxon>
        <taxon>Tegillarca</taxon>
    </lineage>
</organism>
<evidence type="ECO:0000313" key="1">
    <source>
        <dbReference type="EMBL" id="KAJ8299399.1"/>
    </source>
</evidence>
<comment type="caution">
    <text evidence="1">The sequence shown here is derived from an EMBL/GenBank/DDBJ whole genome shotgun (WGS) entry which is preliminary data.</text>
</comment>
<reference evidence="1 2" key="1">
    <citation type="submission" date="2022-12" db="EMBL/GenBank/DDBJ databases">
        <title>Chromosome-level genome of Tegillarca granosa.</title>
        <authorList>
            <person name="Kim J."/>
        </authorList>
    </citation>
    <scope>NUCLEOTIDE SEQUENCE [LARGE SCALE GENOMIC DNA]</scope>
    <source>
        <strain evidence="1">Teg-2019</strain>
        <tissue evidence="1">Adductor muscle</tissue>
    </source>
</reference>